<dbReference type="InterPro" id="IPR024191">
    <property type="entry name" value="Peptidase_M61"/>
</dbReference>
<dbReference type="SUPFAM" id="SSF50156">
    <property type="entry name" value="PDZ domain-like"/>
    <property type="match status" value="1"/>
</dbReference>
<dbReference type="InterPro" id="IPR036034">
    <property type="entry name" value="PDZ_sf"/>
</dbReference>
<dbReference type="KEGG" id="sjv:SJAV_16600"/>
<dbReference type="InterPro" id="IPR040756">
    <property type="entry name" value="Peptidase_M61_N"/>
</dbReference>
<organism evidence="2">
    <name type="scientific">Sulfurisphaera javensis</name>
    <dbReference type="NCBI Taxonomy" id="2049879"/>
    <lineage>
        <taxon>Archaea</taxon>
        <taxon>Thermoproteota</taxon>
        <taxon>Thermoprotei</taxon>
        <taxon>Sulfolobales</taxon>
        <taxon>Sulfolobaceae</taxon>
        <taxon>Sulfurisphaera</taxon>
    </lineage>
</organism>
<sequence length="501" mass="58799">MRFVVTPRHRYLEVEGEGKEGVVTFPTWVPGSYFIREPERNVIFYDGYPLSKNKFWINGKFKYVYYANSKDQREVISLSDYLFINPVSLFPFQDLNEKYCVKININWPIHTTLKREGEWFCAENYDEFADAPIQSSPYLKLIKIDESHFISTIDDFNEIEKLQRILNTLDNYMEDKVENYIFFFRRSDKNFGGIEHKDSSAIVVNWDRKDLLWLFAHEYFHRWNVKRMKPKDLEINYESETYTDLLWVAEGLTDYIAFLSLIDSEVISSNEALKSIANILQNLTFPGFKKMSVAESSKFTWIKLYKKDENYLNIGISYYDAGFIIGLLMDFTIRERSKCEKSIVNFMRELYKVKRYTYSDVKRIAEKFGIDFLDEVVYKRNPPLFDLLGHYLEIKFTDKHKPYYGIKVENNIITFIEDDSPAYLAGLNIGDEIVAIDGVKKSLEVKDSMVLTVLREGRLKEIKLSSGKNPGHRILLRGEGGLFKCLFKSEKGEGEGEQKIL</sequence>
<gene>
    <name evidence="2" type="ORF">SJAV_16600</name>
</gene>
<dbReference type="PIRSF" id="PIRSF016493">
    <property type="entry name" value="Glycyl_aminpptds"/>
    <property type="match status" value="1"/>
</dbReference>
<dbReference type="Gene3D" id="2.30.42.10">
    <property type="match status" value="1"/>
</dbReference>
<accession>A0AAT9GRZ4</accession>
<dbReference type="Gene3D" id="1.10.390.10">
    <property type="entry name" value="Neutral Protease Domain 2"/>
    <property type="match status" value="1"/>
</dbReference>
<reference evidence="2" key="1">
    <citation type="submission" date="2024-03" db="EMBL/GenBank/DDBJ databases">
        <title>Complete genome sequence of Sulfurisphaera javensis strain KD-1.</title>
        <authorList>
            <person name="Sakai H."/>
            <person name="Nur N."/>
            <person name="Suwanto A."/>
            <person name="Kurosawa N."/>
        </authorList>
    </citation>
    <scope>NUCLEOTIDE SEQUENCE</scope>
    <source>
        <strain evidence="2">KD-1</strain>
    </source>
</reference>
<dbReference type="Pfam" id="PF05299">
    <property type="entry name" value="Peptidase_M61"/>
    <property type="match status" value="1"/>
</dbReference>
<name>A0AAT9GRZ4_9CREN</name>
<feature type="domain" description="PDZ" evidence="1">
    <location>
        <begin position="393"/>
        <end position="444"/>
    </location>
</feature>
<dbReference type="PROSITE" id="PS50106">
    <property type="entry name" value="PDZ"/>
    <property type="match status" value="1"/>
</dbReference>
<evidence type="ECO:0000313" key="2">
    <source>
        <dbReference type="EMBL" id="BFH73716.1"/>
    </source>
</evidence>
<dbReference type="InterPro" id="IPR027268">
    <property type="entry name" value="Peptidase_M4/M1_CTD_sf"/>
</dbReference>
<dbReference type="AlphaFoldDB" id="A0AAT9GRZ4"/>
<dbReference type="InterPro" id="IPR001478">
    <property type="entry name" value="PDZ"/>
</dbReference>
<dbReference type="SMART" id="SM00228">
    <property type="entry name" value="PDZ"/>
    <property type="match status" value="1"/>
</dbReference>
<dbReference type="EMBL" id="AP031322">
    <property type="protein sequence ID" value="BFH73716.1"/>
    <property type="molecule type" value="Genomic_DNA"/>
</dbReference>
<dbReference type="Gene3D" id="2.60.40.3650">
    <property type="match status" value="1"/>
</dbReference>
<protein>
    <submittedName>
        <fullName evidence="2">M61 family metallopeptidase</fullName>
    </submittedName>
</protein>
<dbReference type="GeneID" id="92354616"/>
<evidence type="ECO:0000259" key="1">
    <source>
        <dbReference type="PROSITE" id="PS50106"/>
    </source>
</evidence>
<proteinExistence type="predicted"/>
<dbReference type="RefSeq" id="WP_369609290.1">
    <property type="nucleotide sequence ID" value="NZ_AP031322.1"/>
</dbReference>
<dbReference type="InterPro" id="IPR007963">
    <property type="entry name" value="Peptidase_M61_catalytic"/>
</dbReference>
<dbReference type="Pfam" id="PF17899">
    <property type="entry name" value="Peptidase_M61_N"/>
    <property type="match status" value="1"/>
</dbReference>